<protein>
    <submittedName>
        <fullName evidence="1">Uncharacterized protein</fullName>
    </submittedName>
</protein>
<dbReference type="PATRIC" id="fig|196627.13.peg.1702"/>
<dbReference type="STRING" id="196627.cg1970"/>
<dbReference type="AlphaFoldDB" id="Q8NPR1"/>
<keyword evidence="2" id="KW-1185">Reference proteome</keyword>
<dbReference type="KEGG" id="cgl:Cgl1750"/>
<sequence>MVHCHHAHLRDQPQGILMTRDIFHEAAKLIAHLGWRDAFPALQRTDPAPTHAVPIRAFDLKAGAVITDENRSNAYIYDTLVITQPYKHELPHQNTHPFEWALEQIATLDPAFSIKLDRSVTVPEIGLYARTLHDLNTRHQDFLAQRNAMLLVVARRGVDPKNIADVLGLTTNQIHRILSATPADSPTDLGVNPATTMGDVVRFIKKRRTTMQLRGTAVRALLYHGLTPAVISRLSGMSRAGVINAAKAFPTTINHKVKKRKQHFHV</sequence>
<accession>Q8NPR1</accession>
<name>Q8NPR1_CORGL</name>
<dbReference type="HOGENOM" id="CLU_1044747_0_0_11"/>
<dbReference type="OrthoDB" id="9877545at2"/>
<evidence type="ECO:0000313" key="2">
    <source>
        <dbReference type="Proteomes" id="UP000000582"/>
    </source>
</evidence>
<dbReference type="Proteomes" id="UP000000582">
    <property type="component" value="Chromosome"/>
</dbReference>
<dbReference type="EMBL" id="BA000036">
    <property type="protein sequence ID" value="BAB99143.1"/>
    <property type="molecule type" value="Genomic_DNA"/>
</dbReference>
<organism evidence="1 2">
    <name type="scientific">Corynebacterium glutamicum (strain ATCC 13032 / DSM 20300 / JCM 1318 / BCRC 11384 / CCUG 27702 / LMG 3730 / NBRC 12168 / NCIMB 10025 / NRRL B-2784 / 534)</name>
    <dbReference type="NCBI Taxonomy" id="196627"/>
    <lineage>
        <taxon>Bacteria</taxon>
        <taxon>Bacillati</taxon>
        <taxon>Actinomycetota</taxon>
        <taxon>Actinomycetes</taxon>
        <taxon>Mycobacteriales</taxon>
        <taxon>Corynebacteriaceae</taxon>
        <taxon>Corynebacterium</taxon>
    </lineage>
</organism>
<evidence type="ECO:0000313" key="1">
    <source>
        <dbReference type="EMBL" id="BAB99143.1"/>
    </source>
</evidence>
<proteinExistence type="predicted"/>
<gene>
    <name evidence="1" type="ordered locus">Cgl1750</name>
</gene>
<dbReference type="BioCyc" id="CORYNE:G18NG-11342-MONOMER"/>
<reference evidence="2" key="1">
    <citation type="journal article" date="2003" name="Appl. Microbiol. Biotechnol.">
        <title>The Corynebacterium glutamicum genome: features and impacts on biotechnological processes.</title>
        <authorList>
            <person name="Ikeda M."/>
            <person name="Nakagawa S."/>
        </authorList>
    </citation>
    <scope>NUCLEOTIDE SEQUENCE [LARGE SCALE GENOMIC DNA]</scope>
    <source>
        <strain evidence="2">ATCC 13032 / DSM 20300 / BCRC 11384 / JCM 1318 / LMG 3730 / NCIMB 10025</strain>
    </source>
</reference>